<dbReference type="RefSeq" id="WP_161837621.1">
    <property type="nucleotide sequence ID" value="NZ_CP048000.1"/>
</dbReference>
<dbReference type="KEGG" id="anr:Ana3638_08405"/>
<dbReference type="EMBL" id="CP048000">
    <property type="protein sequence ID" value="QHQ60790.1"/>
    <property type="molecule type" value="Genomic_DNA"/>
</dbReference>
<keyword evidence="2" id="KW-1133">Transmembrane helix</keyword>
<keyword evidence="2" id="KW-0472">Membrane</keyword>
<evidence type="ECO:0000313" key="4">
    <source>
        <dbReference type="Proteomes" id="UP000464314"/>
    </source>
</evidence>
<keyword evidence="4" id="KW-1185">Reference proteome</keyword>
<reference evidence="3 4" key="1">
    <citation type="submission" date="2020-01" db="EMBL/GenBank/DDBJ databases">
        <title>Genome analysis of Anaerocolumna sp. CBA3638.</title>
        <authorList>
            <person name="Kim J."/>
            <person name="Roh S.W."/>
        </authorList>
    </citation>
    <scope>NUCLEOTIDE SEQUENCE [LARGE SCALE GENOMIC DNA]</scope>
    <source>
        <strain evidence="3 4">CBA3638</strain>
    </source>
</reference>
<dbReference type="Proteomes" id="UP000464314">
    <property type="component" value="Chromosome"/>
</dbReference>
<feature type="region of interest" description="Disordered" evidence="1">
    <location>
        <begin position="25"/>
        <end position="48"/>
    </location>
</feature>
<evidence type="ECO:0000313" key="3">
    <source>
        <dbReference type="EMBL" id="QHQ60790.1"/>
    </source>
</evidence>
<protein>
    <submittedName>
        <fullName evidence="3">Uncharacterized protein</fullName>
    </submittedName>
</protein>
<sequence>MTIFMDQEFNVQVLLNDAMVKSAAGESGTEADGGEIVGEVPGTAGGGKDPLLSSWPFVIGITAVTMAVSILFGILLAKRKIKKGYELYED</sequence>
<organism evidence="3 4">
    <name type="scientific">Anaerocolumna sedimenticola</name>
    <dbReference type="NCBI Taxonomy" id="2696063"/>
    <lineage>
        <taxon>Bacteria</taxon>
        <taxon>Bacillati</taxon>
        <taxon>Bacillota</taxon>
        <taxon>Clostridia</taxon>
        <taxon>Lachnospirales</taxon>
        <taxon>Lachnospiraceae</taxon>
        <taxon>Anaerocolumna</taxon>
    </lineage>
</organism>
<dbReference type="AlphaFoldDB" id="A0A6P1THV3"/>
<keyword evidence="2" id="KW-0812">Transmembrane</keyword>
<gene>
    <name evidence="3" type="ORF">Ana3638_08405</name>
</gene>
<feature type="transmembrane region" description="Helical" evidence="2">
    <location>
        <begin position="55"/>
        <end position="77"/>
    </location>
</feature>
<evidence type="ECO:0000256" key="1">
    <source>
        <dbReference type="SAM" id="MobiDB-lite"/>
    </source>
</evidence>
<evidence type="ECO:0000256" key="2">
    <source>
        <dbReference type="SAM" id="Phobius"/>
    </source>
</evidence>
<name>A0A6P1THV3_9FIRM</name>
<proteinExistence type="predicted"/>
<accession>A0A6P1THV3</accession>